<name>C9SS83_VERA1</name>
<dbReference type="PANTHER" id="PTHR23502:SF64">
    <property type="entry name" value="TRANSPORTER, PUTATIVE (AFU_ORTHOLOGUE AFUA_3G11760)-RELATED"/>
    <property type="match status" value="1"/>
</dbReference>
<dbReference type="HOGENOM" id="CLU_008455_8_0_1"/>
<dbReference type="OMA" id="ARYHIEN"/>
<dbReference type="SUPFAM" id="SSF103473">
    <property type="entry name" value="MFS general substrate transporter"/>
    <property type="match status" value="1"/>
</dbReference>
<keyword evidence="3 6" id="KW-1133">Transmembrane helix</keyword>
<feature type="transmembrane region" description="Helical" evidence="6">
    <location>
        <begin position="275"/>
        <end position="293"/>
    </location>
</feature>
<sequence>MSTTTVLAPAAQSCELSTFRQPEHNGSTPQTPPGQVEDGQRLVATAYSRFSDIQKQSVAWFVAFCGLLASMSTTSILSAVPEIMETFDTTPTVINISNALYLVVIGLSSCFWGPLADTFGRKPVYTMSTTMFLLASIGTALSPTLVPFFFFRALTAVQVSTFLILGSSCISDIYHPIERATAMGWFLRGTVFGLAFGPIISGIIVTYTSWRIIFWVQASLSGLASLLCFFIMKETLQTTPRHRELRGQGVHAAAKTLWKSLNPILVFRLLSEKNLFCVSLASASMAFNMYSLLTPIRYILNPRLGLTTPLQSGLLYLAPGGGYLLGSLIGGRLSDRTVNFWMKRRGFRLWEDRLRGSVILLGLSLPGSTLLYGWTVDRGFGGIGLPVVCMFVQGISQTSAFPSLNTYIMDVMQQNSGKASASHYFVRYALSAAATASCIPMIDAIGIGWTATISSSMVLAGSGLVLLTIHSGGSWRGNRERRA</sequence>
<feature type="transmembrane region" description="Helical" evidence="6">
    <location>
        <begin position="58"/>
        <end position="79"/>
    </location>
</feature>
<dbReference type="PANTHER" id="PTHR23502">
    <property type="entry name" value="MAJOR FACILITATOR SUPERFAMILY"/>
    <property type="match status" value="1"/>
</dbReference>
<dbReference type="InterPro" id="IPR011701">
    <property type="entry name" value="MFS"/>
</dbReference>
<dbReference type="GO" id="GO:0022857">
    <property type="term" value="F:transmembrane transporter activity"/>
    <property type="evidence" value="ECO:0007669"/>
    <property type="project" value="InterPro"/>
</dbReference>
<organism evidence="9">
    <name type="scientific">Verticillium alfalfae (strain VaMs.102 / ATCC MYA-4576 / FGSC 10136)</name>
    <name type="common">Verticillium wilt of alfalfa</name>
    <name type="synonym">Verticillium albo-atrum</name>
    <dbReference type="NCBI Taxonomy" id="526221"/>
    <lineage>
        <taxon>Eukaryota</taxon>
        <taxon>Fungi</taxon>
        <taxon>Dikarya</taxon>
        <taxon>Ascomycota</taxon>
        <taxon>Pezizomycotina</taxon>
        <taxon>Sordariomycetes</taxon>
        <taxon>Hypocreomycetidae</taxon>
        <taxon>Glomerellales</taxon>
        <taxon>Plectosphaerellaceae</taxon>
        <taxon>Verticillium</taxon>
    </lineage>
</organism>
<feature type="region of interest" description="Disordered" evidence="5">
    <location>
        <begin position="18"/>
        <end position="37"/>
    </location>
</feature>
<evidence type="ECO:0000256" key="2">
    <source>
        <dbReference type="ARBA" id="ARBA00022692"/>
    </source>
</evidence>
<dbReference type="PROSITE" id="PS50850">
    <property type="entry name" value="MFS"/>
    <property type="match status" value="1"/>
</dbReference>
<evidence type="ECO:0000259" key="7">
    <source>
        <dbReference type="PROSITE" id="PS50850"/>
    </source>
</evidence>
<keyword evidence="2 6" id="KW-0812">Transmembrane</keyword>
<keyword evidence="9" id="KW-1185">Reference proteome</keyword>
<feature type="transmembrane region" description="Helical" evidence="6">
    <location>
        <begin position="354"/>
        <end position="374"/>
    </location>
</feature>
<dbReference type="OrthoDB" id="3066029at2759"/>
<dbReference type="Pfam" id="PF07690">
    <property type="entry name" value="MFS_1"/>
    <property type="match status" value="1"/>
</dbReference>
<dbReference type="eggNOG" id="KOG0255">
    <property type="taxonomic scope" value="Eukaryota"/>
</dbReference>
<feature type="domain" description="Major facilitator superfamily (MFS) profile" evidence="7">
    <location>
        <begin position="58"/>
        <end position="473"/>
    </location>
</feature>
<comment type="subcellular location">
    <subcellularLocation>
        <location evidence="1">Membrane</location>
        <topology evidence="1">Multi-pass membrane protein</topology>
    </subcellularLocation>
</comment>
<dbReference type="InterPro" id="IPR020846">
    <property type="entry name" value="MFS_dom"/>
</dbReference>
<feature type="transmembrane region" description="Helical" evidence="6">
    <location>
        <begin position="131"/>
        <end position="150"/>
    </location>
</feature>
<dbReference type="KEGG" id="val:VDBG_07758"/>
<dbReference type="Gene3D" id="1.20.1250.20">
    <property type="entry name" value="MFS general substrate transporter like domains"/>
    <property type="match status" value="1"/>
</dbReference>
<proteinExistence type="predicted"/>
<keyword evidence="4 6" id="KW-0472">Membrane</keyword>
<evidence type="ECO:0000313" key="8">
    <source>
        <dbReference type="EMBL" id="EEY21648.1"/>
    </source>
</evidence>
<evidence type="ECO:0000256" key="3">
    <source>
        <dbReference type="ARBA" id="ARBA00022989"/>
    </source>
</evidence>
<reference evidence="9" key="1">
    <citation type="journal article" date="2011" name="PLoS Pathog.">
        <title>Comparative genomics yields insights into niche adaptation of plant vascular wilt pathogens.</title>
        <authorList>
            <person name="Klosterman S.J."/>
            <person name="Subbarao K.V."/>
            <person name="Kang S."/>
            <person name="Veronese P."/>
            <person name="Gold S.E."/>
            <person name="Thomma B.P.H.J."/>
            <person name="Chen Z."/>
            <person name="Henrissat B."/>
            <person name="Lee Y.-H."/>
            <person name="Park J."/>
            <person name="Garcia-Pedrajas M.D."/>
            <person name="Barbara D.J."/>
            <person name="Anchieta A."/>
            <person name="de Jonge R."/>
            <person name="Santhanam P."/>
            <person name="Maruthachalam K."/>
            <person name="Atallah Z."/>
            <person name="Amyotte S.G."/>
            <person name="Paz Z."/>
            <person name="Inderbitzin P."/>
            <person name="Hayes R.J."/>
            <person name="Heiman D.I."/>
            <person name="Young S."/>
            <person name="Zeng Q."/>
            <person name="Engels R."/>
            <person name="Galagan J."/>
            <person name="Cuomo C.A."/>
            <person name="Dobinson K.F."/>
            <person name="Ma L.-J."/>
        </authorList>
    </citation>
    <scope>NUCLEOTIDE SEQUENCE [LARGE SCALE GENOMIC DNA]</scope>
    <source>
        <strain evidence="9">VaMs.102 / ATCC MYA-4576 / FGSC 10136</strain>
    </source>
</reference>
<accession>C9SS83</accession>
<protein>
    <recommendedName>
        <fullName evidence="7">Major facilitator superfamily (MFS) profile domain-containing protein</fullName>
    </recommendedName>
</protein>
<evidence type="ECO:0000313" key="9">
    <source>
        <dbReference type="Proteomes" id="UP000008698"/>
    </source>
</evidence>
<feature type="transmembrane region" description="Helical" evidence="6">
    <location>
        <begin position="212"/>
        <end position="232"/>
    </location>
</feature>
<feature type="transmembrane region" description="Helical" evidence="6">
    <location>
        <begin position="425"/>
        <end position="442"/>
    </location>
</feature>
<dbReference type="Proteomes" id="UP000008698">
    <property type="component" value="Unassembled WGS sequence"/>
</dbReference>
<dbReference type="EMBL" id="DS985223">
    <property type="protein sequence ID" value="EEY21648.1"/>
    <property type="molecule type" value="Genomic_DNA"/>
</dbReference>
<evidence type="ECO:0000256" key="5">
    <source>
        <dbReference type="SAM" id="MobiDB-lite"/>
    </source>
</evidence>
<evidence type="ECO:0000256" key="6">
    <source>
        <dbReference type="SAM" id="Phobius"/>
    </source>
</evidence>
<dbReference type="GeneID" id="9536123"/>
<dbReference type="GO" id="GO:0005886">
    <property type="term" value="C:plasma membrane"/>
    <property type="evidence" value="ECO:0007669"/>
    <property type="project" value="TreeGrafter"/>
</dbReference>
<dbReference type="AlphaFoldDB" id="C9SS83"/>
<dbReference type="RefSeq" id="XP_003002299.1">
    <property type="nucleotide sequence ID" value="XM_003002253.1"/>
</dbReference>
<feature type="compositionally biased region" description="Polar residues" evidence="5">
    <location>
        <begin position="18"/>
        <end position="29"/>
    </location>
</feature>
<feature type="transmembrane region" description="Helical" evidence="6">
    <location>
        <begin position="448"/>
        <end position="469"/>
    </location>
</feature>
<evidence type="ECO:0000256" key="1">
    <source>
        <dbReference type="ARBA" id="ARBA00004141"/>
    </source>
</evidence>
<feature type="transmembrane region" description="Helical" evidence="6">
    <location>
        <begin position="186"/>
        <end position="206"/>
    </location>
</feature>
<gene>
    <name evidence="8" type="ORF">VDBG_07758</name>
</gene>
<evidence type="ECO:0000256" key="4">
    <source>
        <dbReference type="ARBA" id="ARBA00023136"/>
    </source>
</evidence>
<dbReference type="InterPro" id="IPR036259">
    <property type="entry name" value="MFS_trans_sf"/>
</dbReference>
<feature type="transmembrane region" description="Helical" evidence="6">
    <location>
        <begin position="380"/>
        <end position="404"/>
    </location>
</feature>
<feature type="transmembrane region" description="Helical" evidence="6">
    <location>
        <begin position="313"/>
        <end position="333"/>
    </location>
</feature>
<feature type="transmembrane region" description="Helical" evidence="6">
    <location>
        <begin position="99"/>
        <end position="119"/>
    </location>
</feature>